<dbReference type="Gene3D" id="1.10.1200.10">
    <property type="entry name" value="ACP-like"/>
    <property type="match status" value="1"/>
</dbReference>
<reference evidence="5 6" key="1">
    <citation type="submission" date="2021-01" db="EMBL/GenBank/DDBJ databases">
        <title>Belnapia mucosa sp. nov. and Belnapia arida sp. nov., isolated from the Tabernas Desert (Almeria, Spain).</title>
        <authorList>
            <person name="Molina-Menor E."/>
            <person name="Vidal-Verdu A."/>
            <person name="Calonge A."/>
            <person name="Satari L."/>
            <person name="Pereto J."/>
            <person name="Porcar M."/>
        </authorList>
    </citation>
    <scope>NUCLEOTIDE SEQUENCE [LARGE SCALE GENOMIC DNA]</scope>
    <source>
        <strain evidence="5 6">T18</strain>
    </source>
</reference>
<feature type="domain" description="Carrier" evidence="4">
    <location>
        <begin position="460"/>
        <end position="535"/>
    </location>
</feature>
<dbReference type="SMART" id="SM00823">
    <property type="entry name" value="PKS_PP"/>
    <property type="match status" value="1"/>
</dbReference>
<gene>
    <name evidence="5" type="ORF">JMJ56_08865</name>
</gene>
<dbReference type="InterPro" id="IPR006162">
    <property type="entry name" value="Ppantetheine_attach_site"/>
</dbReference>
<dbReference type="InterPro" id="IPR020806">
    <property type="entry name" value="PKS_PP-bd"/>
</dbReference>
<dbReference type="PROSITE" id="PS00012">
    <property type="entry name" value="PHOSPHOPANTETHEINE"/>
    <property type="match status" value="1"/>
</dbReference>
<keyword evidence="2" id="KW-0596">Phosphopantetheine</keyword>
<dbReference type="SUPFAM" id="SSF53474">
    <property type="entry name" value="alpha/beta-Hydrolases"/>
    <property type="match status" value="1"/>
</dbReference>
<dbReference type="Gene3D" id="3.30.559.30">
    <property type="entry name" value="Nonribosomal peptide synthetase, condensation domain"/>
    <property type="match status" value="1"/>
</dbReference>
<comment type="caution">
    <text evidence="5">The sequence shown here is derived from an EMBL/GenBank/DDBJ whole genome shotgun (WGS) entry which is preliminary data.</text>
</comment>
<sequence length="794" mass="87261">MSSGQVRIWLTEQFIGASAANNLSFGLRLGGALNIAALELGLRVVIGRHEALRTTFDIIGGEPVQLIHRDSPKVLTVTDLTEAPEQERAAYAAARQAAHSPFDLKGGPLLRVLLIRLGPEHHVLLGTLHHIISDGWSLGVFVRELVACYAAFCQGVRPELQPPPLQYADCAIWEQEWLESAEFQQQLARYASLLTGIPARPFLAGTSEGGRHSAAGASRAVWLSSDTISALKSAASRQGATVFALSLTVFMILLWQMSGREEQVVGVPAARRNRVEFEDVIGLFTNIVVVPVDLSDNPVFAELLGRTKEALLKALAHEDVPFDRLVQALHPVRSAGGNPIFDTLFASVPAAAPMECFGPLTATPYVVEAAAAPFALGVSVIEEPSGAGWVRAEYRTEILTVEQVASLLDHYVRLLTEVAALPETRIAELGTPSGPWAMPRRVAPQPPAASPPWRAIVRGASDPALEETVARIWEKVLHRRPPGSAVDFFDLGGHSLQAIAVAHEIGQALGRPVPVSLLFQEPTVEGMARRLRTEGRPRSATIPVFEGGTRPPLFVCGSTPQFRDLSRALEPEQPFFQLDIFALQEQRLLAGTALLATIPDIAAECLRDILLIQPEGPYLLAGQCDGGILALEIALQLQTEGRQVALLAQFDTPVNGYYERVHWARRLSGRLRRGIEITVSGQIPQRIRRLLRERQERRLPAPAEEQQYLHIWSAIWHAVRDYRQARRYAGEIQFFRAEDRIWFYRDVVQGWGKRAERVRVHDVPGGHLTLFSDPVSQSRIAKEIGRALNTVVSG</sequence>
<evidence type="ECO:0000256" key="3">
    <source>
        <dbReference type="ARBA" id="ARBA00022553"/>
    </source>
</evidence>
<dbReference type="InterPro" id="IPR001031">
    <property type="entry name" value="Thioesterase"/>
</dbReference>
<dbReference type="SUPFAM" id="SSF47336">
    <property type="entry name" value="ACP-like"/>
    <property type="match status" value="1"/>
</dbReference>
<dbReference type="Pfam" id="PF00668">
    <property type="entry name" value="Condensation"/>
    <property type="match status" value="1"/>
</dbReference>
<organism evidence="5 6">
    <name type="scientific">Belnapia arida</name>
    <dbReference type="NCBI Taxonomy" id="2804533"/>
    <lineage>
        <taxon>Bacteria</taxon>
        <taxon>Pseudomonadati</taxon>
        <taxon>Pseudomonadota</taxon>
        <taxon>Alphaproteobacteria</taxon>
        <taxon>Acetobacterales</taxon>
        <taxon>Roseomonadaceae</taxon>
        <taxon>Belnapia</taxon>
    </lineage>
</organism>
<evidence type="ECO:0000259" key="4">
    <source>
        <dbReference type="PROSITE" id="PS50075"/>
    </source>
</evidence>
<comment type="cofactor">
    <cofactor evidence="1">
        <name>pantetheine 4'-phosphate</name>
        <dbReference type="ChEBI" id="CHEBI:47942"/>
    </cofactor>
</comment>
<dbReference type="InterPro" id="IPR029058">
    <property type="entry name" value="AB_hydrolase_fold"/>
</dbReference>
<name>A0ABS1U488_9PROT</name>
<dbReference type="EMBL" id="JAETWB010000002">
    <property type="protein sequence ID" value="MBL6078116.1"/>
    <property type="molecule type" value="Genomic_DNA"/>
</dbReference>
<dbReference type="SUPFAM" id="SSF52777">
    <property type="entry name" value="CoA-dependent acyltransferases"/>
    <property type="match status" value="2"/>
</dbReference>
<protein>
    <recommendedName>
        <fullName evidence="4">Carrier domain-containing protein</fullName>
    </recommendedName>
</protein>
<dbReference type="PROSITE" id="PS50075">
    <property type="entry name" value="CARRIER"/>
    <property type="match status" value="1"/>
</dbReference>
<dbReference type="Proteomes" id="UP000660885">
    <property type="component" value="Unassembled WGS sequence"/>
</dbReference>
<dbReference type="CDD" id="cd19531">
    <property type="entry name" value="LCL_NRPS-like"/>
    <property type="match status" value="1"/>
</dbReference>
<dbReference type="Pfam" id="PF00550">
    <property type="entry name" value="PP-binding"/>
    <property type="match status" value="1"/>
</dbReference>
<dbReference type="RefSeq" id="WP_202831261.1">
    <property type="nucleotide sequence ID" value="NZ_JAETWB010000002.1"/>
</dbReference>
<dbReference type="Gene3D" id="3.40.50.1820">
    <property type="entry name" value="alpha/beta hydrolase"/>
    <property type="match status" value="1"/>
</dbReference>
<dbReference type="InterPro" id="IPR009081">
    <property type="entry name" value="PP-bd_ACP"/>
</dbReference>
<accession>A0ABS1U488</accession>
<evidence type="ECO:0000313" key="6">
    <source>
        <dbReference type="Proteomes" id="UP000660885"/>
    </source>
</evidence>
<keyword evidence="3" id="KW-0597">Phosphoprotein</keyword>
<dbReference type="InterPro" id="IPR001242">
    <property type="entry name" value="Condensation_dom"/>
</dbReference>
<evidence type="ECO:0000256" key="1">
    <source>
        <dbReference type="ARBA" id="ARBA00001957"/>
    </source>
</evidence>
<keyword evidence="6" id="KW-1185">Reference proteome</keyword>
<dbReference type="Pfam" id="PF00975">
    <property type="entry name" value="Thioesterase"/>
    <property type="match status" value="1"/>
</dbReference>
<dbReference type="Gene3D" id="3.30.559.10">
    <property type="entry name" value="Chloramphenicol acetyltransferase-like domain"/>
    <property type="match status" value="1"/>
</dbReference>
<evidence type="ECO:0000313" key="5">
    <source>
        <dbReference type="EMBL" id="MBL6078116.1"/>
    </source>
</evidence>
<dbReference type="PANTHER" id="PTHR45527:SF1">
    <property type="entry name" value="FATTY ACID SYNTHASE"/>
    <property type="match status" value="1"/>
</dbReference>
<dbReference type="InterPro" id="IPR023213">
    <property type="entry name" value="CAT-like_dom_sf"/>
</dbReference>
<evidence type="ECO:0000256" key="2">
    <source>
        <dbReference type="ARBA" id="ARBA00022450"/>
    </source>
</evidence>
<dbReference type="PANTHER" id="PTHR45527">
    <property type="entry name" value="NONRIBOSOMAL PEPTIDE SYNTHETASE"/>
    <property type="match status" value="1"/>
</dbReference>
<proteinExistence type="predicted"/>
<dbReference type="InterPro" id="IPR036736">
    <property type="entry name" value="ACP-like_sf"/>
</dbReference>